<dbReference type="InterPro" id="IPR011051">
    <property type="entry name" value="RmlC_Cupin_sf"/>
</dbReference>
<feature type="domain" description="Cupin type-2" evidence="1">
    <location>
        <begin position="35"/>
        <end position="104"/>
    </location>
</feature>
<accession>A0A1B2EGP2</accession>
<sequence length="129" mass="14075">MSFQTKRLGTRPDAIAPDGSEVRILCSVGRGSLARFTLPPHAVSQAVAHRTVDEVWYFLSGRGQMWRRSPDVEEIVDVEPGVSITIPLGTSFQFRSLSHEPLSAVGTTMPPWPGEDEAFAVGGVWKPTV</sequence>
<dbReference type="RefSeq" id="WP_099510163.1">
    <property type="nucleotide sequence ID" value="NZ_CP016616.1"/>
</dbReference>
<evidence type="ECO:0000259" key="1">
    <source>
        <dbReference type="Pfam" id="PF07883"/>
    </source>
</evidence>
<dbReference type="Pfam" id="PF07883">
    <property type="entry name" value="Cupin_2"/>
    <property type="match status" value="1"/>
</dbReference>
<dbReference type="EMBL" id="CP016616">
    <property type="protein sequence ID" value="ANY79155.1"/>
    <property type="molecule type" value="Genomic_DNA"/>
</dbReference>
<dbReference type="SUPFAM" id="SSF51182">
    <property type="entry name" value="RmlC-like cupins"/>
    <property type="match status" value="1"/>
</dbReference>
<dbReference type="Gene3D" id="2.60.120.10">
    <property type="entry name" value="Jelly Rolls"/>
    <property type="match status" value="1"/>
</dbReference>
<dbReference type="InterPro" id="IPR013096">
    <property type="entry name" value="Cupin_2"/>
</dbReference>
<dbReference type="OrthoDB" id="5639206at2"/>
<proteinExistence type="predicted"/>
<dbReference type="InterPro" id="IPR014710">
    <property type="entry name" value="RmlC-like_jellyroll"/>
</dbReference>
<evidence type="ECO:0000313" key="2">
    <source>
        <dbReference type="EMBL" id="ANY79155.1"/>
    </source>
</evidence>
<reference evidence="2" key="1">
    <citation type="submission" date="2016-07" db="EMBL/GenBank/DDBJ databases">
        <title>Microvirga ossetica sp. nov. a new species of rhizobia isolated from root nodules of the legume species Vicia alpestris Steven originated from North Ossetia region in the Caucasus.</title>
        <authorList>
            <person name="Safronova V.I."/>
            <person name="Kuznetsova I.G."/>
            <person name="Sazanova A.L."/>
            <person name="Belimov A."/>
            <person name="Andronov E."/>
            <person name="Osledkin Y.S."/>
            <person name="Onishchuk O.P."/>
            <person name="Kurchak O.N."/>
            <person name="Shaposhnikov A.I."/>
            <person name="Willems A."/>
            <person name="Tikhonovich I.A."/>
        </authorList>
    </citation>
    <scope>NUCLEOTIDE SEQUENCE [LARGE SCALE GENOMIC DNA]</scope>
    <source>
        <strain evidence="2">V5/3M</strain>
    </source>
</reference>
<gene>
    <name evidence="2" type="ORF">BB934_13805</name>
</gene>
<name>A0A1B2EGP2_9HYPH</name>
<dbReference type="KEGG" id="moc:BB934_13805"/>
<dbReference type="AlphaFoldDB" id="A0A1B2EGP2"/>
<organism evidence="2">
    <name type="scientific">Microvirga ossetica</name>
    <dbReference type="NCBI Taxonomy" id="1882682"/>
    <lineage>
        <taxon>Bacteria</taxon>
        <taxon>Pseudomonadati</taxon>
        <taxon>Pseudomonadota</taxon>
        <taxon>Alphaproteobacteria</taxon>
        <taxon>Hyphomicrobiales</taxon>
        <taxon>Methylobacteriaceae</taxon>
        <taxon>Microvirga</taxon>
    </lineage>
</organism>
<protein>
    <recommendedName>
        <fullName evidence="1">Cupin type-2 domain-containing protein</fullName>
    </recommendedName>
</protein>